<dbReference type="EC" id="2.7.7.18" evidence="10"/>
<dbReference type="EMBL" id="JABXYR010000002">
    <property type="protein sequence ID" value="NWO23938.1"/>
    <property type="molecule type" value="Genomic_DNA"/>
</dbReference>
<organism evidence="12 13">
    <name type="scientific">Mogibacterium timidum</name>
    <dbReference type="NCBI Taxonomy" id="35519"/>
    <lineage>
        <taxon>Bacteria</taxon>
        <taxon>Bacillati</taxon>
        <taxon>Bacillota</taxon>
        <taxon>Clostridia</taxon>
        <taxon>Peptostreptococcales</taxon>
        <taxon>Anaerovoracaceae</taxon>
        <taxon>Mogibacterium</taxon>
    </lineage>
</organism>
<dbReference type="InterPro" id="IPR004821">
    <property type="entry name" value="Cyt_trans-like"/>
</dbReference>
<evidence type="ECO:0000313" key="13">
    <source>
        <dbReference type="Proteomes" id="UP000526307"/>
    </source>
</evidence>
<keyword evidence="4 10" id="KW-0808">Transferase</keyword>
<dbReference type="PANTHER" id="PTHR39321">
    <property type="entry name" value="NICOTINATE-NUCLEOTIDE ADENYLYLTRANSFERASE-RELATED"/>
    <property type="match status" value="1"/>
</dbReference>
<evidence type="ECO:0000259" key="11">
    <source>
        <dbReference type="Pfam" id="PF01467"/>
    </source>
</evidence>
<dbReference type="Pfam" id="PF01467">
    <property type="entry name" value="CTP_transf_like"/>
    <property type="match status" value="1"/>
</dbReference>
<dbReference type="AlphaFoldDB" id="A0A7Y8VSQ2"/>
<dbReference type="InterPro" id="IPR014729">
    <property type="entry name" value="Rossmann-like_a/b/a_fold"/>
</dbReference>
<sequence length="200" mass="22712">MSKIAIFGGTFDPIHLAHIRLAETAVDELYLDKVIFMPNAVSPFKLDAKISSGADRCNMIELAIQGNPQLELTRYEIEKQGISYTYETLIELSRIYSSRLYFILGYDSVVAIDKWHRGANILREFPLITALRPGTENEIGKNKIREYRELYSAEIHILHMPPIDCSSSAIREACRAGNPLTGLVDEKVEEYIIANELYKD</sequence>
<comment type="catalytic activity">
    <reaction evidence="9 10">
        <text>nicotinate beta-D-ribonucleotide + ATP + H(+) = deamido-NAD(+) + diphosphate</text>
        <dbReference type="Rhea" id="RHEA:22860"/>
        <dbReference type="ChEBI" id="CHEBI:15378"/>
        <dbReference type="ChEBI" id="CHEBI:30616"/>
        <dbReference type="ChEBI" id="CHEBI:33019"/>
        <dbReference type="ChEBI" id="CHEBI:57502"/>
        <dbReference type="ChEBI" id="CHEBI:58437"/>
        <dbReference type="EC" id="2.7.7.18"/>
    </reaction>
</comment>
<dbReference type="GO" id="GO:0004515">
    <property type="term" value="F:nicotinate-nucleotide adenylyltransferase activity"/>
    <property type="evidence" value="ECO:0007669"/>
    <property type="project" value="UniProtKB-UniRule"/>
</dbReference>
<dbReference type="PANTHER" id="PTHR39321:SF3">
    <property type="entry name" value="PHOSPHOPANTETHEINE ADENYLYLTRANSFERASE"/>
    <property type="match status" value="1"/>
</dbReference>
<dbReference type="Proteomes" id="UP000526307">
    <property type="component" value="Unassembled WGS sequence"/>
</dbReference>
<keyword evidence="7 10" id="KW-0067">ATP-binding</keyword>
<dbReference type="GO" id="GO:0005524">
    <property type="term" value="F:ATP binding"/>
    <property type="evidence" value="ECO:0007669"/>
    <property type="project" value="UniProtKB-KW"/>
</dbReference>
<dbReference type="NCBIfam" id="NF000840">
    <property type="entry name" value="PRK00071.1-3"/>
    <property type="match status" value="1"/>
</dbReference>
<evidence type="ECO:0000256" key="6">
    <source>
        <dbReference type="ARBA" id="ARBA00022741"/>
    </source>
</evidence>
<dbReference type="HAMAP" id="MF_00244">
    <property type="entry name" value="NaMN_adenylyltr"/>
    <property type="match status" value="1"/>
</dbReference>
<accession>A0A7Y8VSQ2</accession>
<evidence type="ECO:0000256" key="8">
    <source>
        <dbReference type="ARBA" id="ARBA00023027"/>
    </source>
</evidence>
<comment type="caution">
    <text evidence="12">The sequence shown here is derived from an EMBL/GenBank/DDBJ whole genome shotgun (WGS) entry which is preliminary data.</text>
</comment>
<keyword evidence="8 10" id="KW-0520">NAD</keyword>
<keyword evidence="13" id="KW-1185">Reference proteome</keyword>
<dbReference type="GO" id="GO:0009435">
    <property type="term" value="P:NAD+ biosynthetic process"/>
    <property type="evidence" value="ECO:0007669"/>
    <property type="project" value="UniProtKB-UniRule"/>
</dbReference>
<dbReference type="UniPathway" id="UPA00253">
    <property type="reaction ID" value="UER00332"/>
</dbReference>
<proteinExistence type="inferred from homology"/>
<reference evidence="12 13" key="1">
    <citation type="submission" date="2020-06" db="EMBL/GenBank/DDBJ databases">
        <title>Mogibacterium timidum strain W9173 genomic sequence.</title>
        <authorList>
            <person name="Wade W.G."/>
            <person name="Johnston C.D."/>
            <person name="Chen T."/>
            <person name="Dewhirst F.E."/>
        </authorList>
    </citation>
    <scope>NUCLEOTIDE SEQUENCE [LARGE SCALE GENOMIC DNA]</scope>
    <source>
        <strain evidence="12 13">W9173</strain>
    </source>
</reference>
<evidence type="ECO:0000256" key="5">
    <source>
        <dbReference type="ARBA" id="ARBA00022695"/>
    </source>
</evidence>
<keyword evidence="3 10" id="KW-0662">Pyridine nucleotide biosynthesis</keyword>
<dbReference type="CDD" id="cd02165">
    <property type="entry name" value="NMNAT"/>
    <property type="match status" value="1"/>
</dbReference>
<comment type="pathway">
    <text evidence="2 10">Cofactor biosynthesis; NAD(+) biosynthesis; deamido-NAD(+) from nicotinate D-ribonucleotide: step 1/1.</text>
</comment>
<comment type="similarity">
    <text evidence="10">Belongs to the NadD family.</text>
</comment>
<evidence type="ECO:0000256" key="1">
    <source>
        <dbReference type="ARBA" id="ARBA00002324"/>
    </source>
</evidence>
<evidence type="ECO:0000313" key="12">
    <source>
        <dbReference type="EMBL" id="NWO23938.1"/>
    </source>
</evidence>
<evidence type="ECO:0000256" key="9">
    <source>
        <dbReference type="ARBA" id="ARBA00048721"/>
    </source>
</evidence>
<dbReference type="Gene3D" id="3.40.50.620">
    <property type="entry name" value="HUPs"/>
    <property type="match status" value="1"/>
</dbReference>
<evidence type="ECO:0000256" key="2">
    <source>
        <dbReference type="ARBA" id="ARBA00005019"/>
    </source>
</evidence>
<evidence type="ECO:0000256" key="7">
    <source>
        <dbReference type="ARBA" id="ARBA00022840"/>
    </source>
</evidence>
<evidence type="ECO:0000256" key="4">
    <source>
        <dbReference type="ARBA" id="ARBA00022679"/>
    </source>
</evidence>
<dbReference type="RefSeq" id="WP_178978783.1">
    <property type="nucleotide sequence ID" value="NZ_CAUTAN010000031.1"/>
</dbReference>
<dbReference type="NCBIfam" id="TIGR00125">
    <property type="entry name" value="cyt_tran_rel"/>
    <property type="match status" value="1"/>
</dbReference>
<evidence type="ECO:0000256" key="10">
    <source>
        <dbReference type="HAMAP-Rule" id="MF_00244"/>
    </source>
</evidence>
<dbReference type="NCBIfam" id="TIGR00482">
    <property type="entry name" value="nicotinate (nicotinamide) nucleotide adenylyltransferase"/>
    <property type="match status" value="1"/>
</dbReference>
<name>A0A7Y8VSQ2_9FIRM</name>
<keyword evidence="5 10" id="KW-0548">Nucleotidyltransferase</keyword>
<evidence type="ECO:0000256" key="3">
    <source>
        <dbReference type="ARBA" id="ARBA00022642"/>
    </source>
</evidence>
<gene>
    <name evidence="10 12" type="primary">nadD</name>
    <name evidence="12" type="ORF">HW270_07735</name>
</gene>
<keyword evidence="6 10" id="KW-0547">Nucleotide-binding</keyword>
<dbReference type="SUPFAM" id="SSF52374">
    <property type="entry name" value="Nucleotidylyl transferase"/>
    <property type="match status" value="1"/>
</dbReference>
<feature type="domain" description="Cytidyltransferase-like" evidence="11">
    <location>
        <begin position="6"/>
        <end position="172"/>
    </location>
</feature>
<dbReference type="InterPro" id="IPR005248">
    <property type="entry name" value="NadD/NMNAT"/>
</dbReference>
<protein>
    <recommendedName>
        <fullName evidence="10">Probable nicotinate-nucleotide adenylyltransferase</fullName>
        <ecNumber evidence="10">2.7.7.18</ecNumber>
    </recommendedName>
    <alternativeName>
        <fullName evidence="10">Deamido-NAD(+) diphosphorylase</fullName>
    </alternativeName>
    <alternativeName>
        <fullName evidence="10">Deamido-NAD(+) pyrophosphorylase</fullName>
    </alternativeName>
    <alternativeName>
        <fullName evidence="10">Nicotinate mononucleotide adenylyltransferase</fullName>
        <shortName evidence="10">NaMN adenylyltransferase</shortName>
    </alternativeName>
</protein>
<comment type="function">
    <text evidence="1 10">Catalyzes the reversible adenylation of nicotinate mononucleotide (NaMN) to nicotinic acid adenine dinucleotide (NaAD).</text>
</comment>